<feature type="region of interest" description="Disordered" evidence="6">
    <location>
        <begin position="293"/>
        <end position="314"/>
    </location>
</feature>
<feature type="transmembrane region" description="Helical" evidence="7">
    <location>
        <begin position="101"/>
        <end position="123"/>
    </location>
</feature>
<dbReference type="GO" id="GO:0016020">
    <property type="term" value="C:membrane"/>
    <property type="evidence" value="ECO:0007669"/>
    <property type="project" value="UniProtKB-SubCell"/>
</dbReference>
<evidence type="ECO:0000259" key="8">
    <source>
        <dbReference type="Pfam" id="PF20684"/>
    </source>
</evidence>
<dbReference type="InParanoid" id="V5I014"/>
<evidence type="ECO:0000256" key="3">
    <source>
        <dbReference type="ARBA" id="ARBA00022989"/>
    </source>
</evidence>
<feature type="transmembrane region" description="Helical" evidence="7">
    <location>
        <begin position="42"/>
        <end position="61"/>
    </location>
</feature>
<evidence type="ECO:0000256" key="7">
    <source>
        <dbReference type="SAM" id="Phobius"/>
    </source>
</evidence>
<evidence type="ECO:0000256" key="4">
    <source>
        <dbReference type="ARBA" id="ARBA00023136"/>
    </source>
</evidence>
<dbReference type="HOGENOM" id="CLU_019101_0_1_1"/>
<gene>
    <name evidence="9" type="ORF">PVAR5_4356</name>
</gene>
<feature type="transmembrane region" description="Helical" evidence="7">
    <location>
        <begin position="216"/>
        <end position="236"/>
    </location>
</feature>
<feature type="transmembrane region" description="Helical" evidence="7">
    <location>
        <begin position="135"/>
        <end position="159"/>
    </location>
</feature>
<proteinExistence type="inferred from homology"/>
<dbReference type="eggNOG" id="ENOG502RSJA">
    <property type="taxonomic scope" value="Eukaryota"/>
</dbReference>
<evidence type="ECO:0000256" key="2">
    <source>
        <dbReference type="ARBA" id="ARBA00022692"/>
    </source>
</evidence>
<evidence type="ECO:0000313" key="10">
    <source>
        <dbReference type="Proteomes" id="UP000018001"/>
    </source>
</evidence>
<organism evidence="9 10">
    <name type="scientific">Byssochlamys spectabilis (strain No. 5 / NBRC 109023)</name>
    <name type="common">Paecilomyces variotii</name>
    <dbReference type="NCBI Taxonomy" id="1356009"/>
    <lineage>
        <taxon>Eukaryota</taxon>
        <taxon>Fungi</taxon>
        <taxon>Dikarya</taxon>
        <taxon>Ascomycota</taxon>
        <taxon>Pezizomycotina</taxon>
        <taxon>Eurotiomycetes</taxon>
        <taxon>Eurotiomycetidae</taxon>
        <taxon>Eurotiales</taxon>
        <taxon>Thermoascaceae</taxon>
        <taxon>Paecilomyces</taxon>
    </lineage>
</organism>
<protein>
    <recommendedName>
        <fullName evidence="8">Rhodopsin domain-containing protein</fullName>
    </recommendedName>
</protein>
<feature type="compositionally biased region" description="Polar residues" evidence="6">
    <location>
        <begin position="357"/>
        <end position="367"/>
    </location>
</feature>
<reference evidence="10" key="1">
    <citation type="journal article" date="2014" name="Genome Announc.">
        <title>Draft genome sequence of the formaldehyde-resistant fungus Byssochlamys spectabilis No. 5 (anamorph Paecilomyces variotii No. 5) (NBRC109023).</title>
        <authorList>
            <person name="Oka T."/>
            <person name="Ekino K."/>
            <person name="Fukuda K."/>
            <person name="Nomura Y."/>
        </authorList>
    </citation>
    <scope>NUCLEOTIDE SEQUENCE [LARGE SCALE GENOMIC DNA]</scope>
    <source>
        <strain evidence="10">No. 5 / NBRC 109023</strain>
    </source>
</reference>
<dbReference type="InterPro" id="IPR049326">
    <property type="entry name" value="Rhodopsin_dom_fungi"/>
</dbReference>
<keyword evidence="4 7" id="KW-0472">Membrane</keyword>
<feature type="region of interest" description="Disordered" evidence="6">
    <location>
        <begin position="355"/>
        <end position="375"/>
    </location>
</feature>
<name>V5I014_BYSSN</name>
<dbReference type="PANTHER" id="PTHR33048:SF2">
    <property type="entry name" value="SRPK"/>
    <property type="match status" value="1"/>
</dbReference>
<feature type="transmembrane region" description="Helical" evidence="7">
    <location>
        <begin position="12"/>
        <end position="30"/>
    </location>
</feature>
<comment type="similarity">
    <text evidence="5">Belongs to the SAT4 family.</text>
</comment>
<keyword evidence="3 7" id="KW-1133">Transmembrane helix</keyword>
<evidence type="ECO:0000256" key="5">
    <source>
        <dbReference type="ARBA" id="ARBA00038359"/>
    </source>
</evidence>
<keyword evidence="10" id="KW-1185">Reference proteome</keyword>
<feature type="transmembrane region" description="Helical" evidence="7">
    <location>
        <begin position="179"/>
        <end position="204"/>
    </location>
</feature>
<evidence type="ECO:0000256" key="1">
    <source>
        <dbReference type="ARBA" id="ARBA00004141"/>
    </source>
</evidence>
<dbReference type="AlphaFoldDB" id="V5I014"/>
<dbReference type="InterPro" id="IPR052337">
    <property type="entry name" value="SAT4-like"/>
</dbReference>
<dbReference type="OrthoDB" id="2988756at2759"/>
<dbReference type="Proteomes" id="UP000018001">
    <property type="component" value="Unassembled WGS sequence"/>
</dbReference>
<dbReference type="Pfam" id="PF20684">
    <property type="entry name" value="Fung_rhodopsin"/>
    <property type="match status" value="1"/>
</dbReference>
<accession>V5I014</accession>
<sequence>MGAPADVEQWTLLALGIVIIIFRIYVRWLLVGPRNFAPDDYLMPVAGLAFMAETVAAYLVGARFGGLTNSYMTPEQRAELDPNSKEYYDRVWGSKIQVIGWSFYAFILWAIKFCLAFFYARLTTGLTHMELRVKISYFILGVTYIAVCLTILLSCQPMHKFWQINPDPGNTCQATHSQVYVYVVVVPNVLTDLYLLSIPLPMVWKVNISVRKRLSLMALFSGAAFVIMASIIRAVTIAKSGPDGAVAGSQWACRETFVSIVVANLPIIQPLIRKAAKRIGLTALFSSYASKPTQSYPLASKEPTSRRKVTHPLSIPNGTAWGSDEQILVQDGPSSRAGETSKDITVVQETVVQSETWSNHHASNSAGRNEWLQSPVDRNNDAYRFSVTGGPHGAHGS</sequence>
<keyword evidence="2 7" id="KW-0812">Transmembrane</keyword>
<feature type="domain" description="Rhodopsin" evidence="8">
    <location>
        <begin position="23"/>
        <end position="274"/>
    </location>
</feature>
<dbReference type="EMBL" id="BAUL01000136">
    <property type="protein sequence ID" value="GAD95710.1"/>
    <property type="molecule type" value="Genomic_DNA"/>
</dbReference>
<evidence type="ECO:0000313" key="9">
    <source>
        <dbReference type="EMBL" id="GAD95710.1"/>
    </source>
</evidence>
<dbReference type="PANTHER" id="PTHR33048">
    <property type="entry name" value="PTH11-LIKE INTEGRAL MEMBRANE PROTEIN (AFU_ORTHOLOGUE AFUA_5G11245)"/>
    <property type="match status" value="1"/>
</dbReference>
<evidence type="ECO:0000256" key="6">
    <source>
        <dbReference type="SAM" id="MobiDB-lite"/>
    </source>
</evidence>
<comment type="caution">
    <text evidence="9">The sequence shown here is derived from an EMBL/GenBank/DDBJ whole genome shotgun (WGS) entry which is preliminary data.</text>
</comment>
<comment type="subcellular location">
    <subcellularLocation>
        <location evidence="1">Membrane</location>
        <topology evidence="1">Multi-pass membrane protein</topology>
    </subcellularLocation>
</comment>